<accession>A0A0L1J130</accession>
<feature type="region of interest" description="Disordered" evidence="1">
    <location>
        <begin position="142"/>
        <end position="240"/>
    </location>
</feature>
<feature type="region of interest" description="Disordered" evidence="1">
    <location>
        <begin position="1"/>
        <end position="127"/>
    </location>
</feature>
<feature type="compositionally biased region" description="Low complexity" evidence="1">
    <location>
        <begin position="190"/>
        <end position="203"/>
    </location>
</feature>
<evidence type="ECO:0000256" key="1">
    <source>
        <dbReference type="SAM" id="MobiDB-lite"/>
    </source>
</evidence>
<feature type="region of interest" description="Disordered" evidence="1">
    <location>
        <begin position="257"/>
        <end position="284"/>
    </location>
</feature>
<dbReference type="OrthoDB" id="5423493at2759"/>
<sequence>MPRPPTKRNRLTTTKASAIPKGKAEPSNECDVSASNTSRPPAAPDNQDEGISSQLVSSAQQGNTLRQSRNQTPLARKNEHAIESSPMGERGATGSRPPTRSRGYSSTLSMAGRKVDMSSRIPGTPAFESSILSNFRRRPRQASILQMMQAEDGSSDLDDDDFLGGLSPEDESTPLNLTRGKSLLVRQAVSPSPSQPSLPSSVESFKRKRSIEECQVSQSPPVVAENTRKGKSPHTGNEDSLELGQSLESLEAFNQTMAPPLSSSPLSSPVAPAFTSDSARPLNPIKQGARVHSDLTNEATTIPTATLQDRLLPRRRQRCRERRERRNVVELELPSDSSGDNTSTTDQNDDELNCSTRRRRTAKSKLKPYFEARRENEQRAGIVVNKGDKPKSSARITKPLNQVRENHHETNSFTRPHIHTVTGEENQLTDMSSPLSSLLDSDALEFASLSESPLSVDFLSEELRLQAKKFAEVDKWEMEFEDVPGSQGSTLE</sequence>
<feature type="compositionally biased region" description="Polar residues" evidence="1">
    <location>
        <begin position="96"/>
        <end position="109"/>
    </location>
</feature>
<reference evidence="2 3" key="1">
    <citation type="submission" date="2014-06" db="EMBL/GenBank/DDBJ databases">
        <title>The Genome of the Aflatoxigenic Filamentous Fungus Aspergillus nomius.</title>
        <authorList>
            <person name="Moore M.G."/>
            <person name="Shannon B.M."/>
            <person name="Brian M.M."/>
        </authorList>
    </citation>
    <scope>NUCLEOTIDE SEQUENCE [LARGE SCALE GENOMIC DNA]</scope>
    <source>
        <strain evidence="2 3">NRRL 13137</strain>
    </source>
</reference>
<feature type="compositionally biased region" description="Basic residues" evidence="1">
    <location>
        <begin position="1"/>
        <end position="10"/>
    </location>
</feature>
<dbReference type="RefSeq" id="XP_015406424.1">
    <property type="nucleotide sequence ID" value="XM_015551002.1"/>
</dbReference>
<organism evidence="2 3">
    <name type="scientific">Aspergillus nomiae NRRL (strain ATCC 15546 / NRRL 13137 / CBS 260.88 / M93)</name>
    <dbReference type="NCBI Taxonomy" id="1509407"/>
    <lineage>
        <taxon>Eukaryota</taxon>
        <taxon>Fungi</taxon>
        <taxon>Dikarya</taxon>
        <taxon>Ascomycota</taxon>
        <taxon>Pezizomycotina</taxon>
        <taxon>Eurotiomycetes</taxon>
        <taxon>Eurotiomycetidae</taxon>
        <taxon>Eurotiales</taxon>
        <taxon>Aspergillaceae</taxon>
        <taxon>Aspergillus</taxon>
        <taxon>Aspergillus subgen. Circumdati</taxon>
    </lineage>
</organism>
<keyword evidence="3" id="KW-1185">Reference proteome</keyword>
<feature type="compositionally biased region" description="Polar residues" evidence="1">
    <location>
        <begin position="49"/>
        <end position="73"/>
    </location>
</feature>
<name>A0A0L1J130_ASPN3</name>
<feature type="compositionally biased region" description="Acidic residues" evidence="1">
    <location>
        <begin position="153"/>
        <end position="172"/>
    </location>
</feature>
<dbReference type="GeneID" id="26807549"/>
<gene>
    <name evidence="2" type="ORF">ANOM_005745</name>
</gene>
<feature type="compositionally biased region" description="Low complexity" evidence="1">
    <location>
        <begin position="258"/>
        <end position="273"/>
    </location>
</feature>
<protein>
    <submittedName>
        <fullName evidence="2">Uncharacterized protein</fullName>
    </submittedName>
</protein>
<feature type="compositionally biased region" description="Low complexity" evidence="1">
    <location>
        <begin position="330"/>
        <end position="346"/>
    </location>
</feature>
<dbReference type="STRING" id="1509407.A0A0L1J130"/>
<dbReference type="EMBL" id="JNOM01000154">
    <property type="protein sequence ID" value="KNG85501.1"/>
    <property type="molecule type" value="Genomic_DNA"/>
</dbReference>
<feature type="compositionally biased region" description="Basic and acidic residues" evidence="1">
    <location>
        <begin position="368"/>
        <end position="378"/>
    </location>
</feature>
<dbReference type="Proteomes" id="UP000037505">
    <property type="component" value="Unassembled WGS sequence"/>
</dbReference>
<comment type="caution">
    <text evidence="2">The sequence shown here is derived from an EMBL/GenBank/DDBJ whole genome shotgun (WGS) entry which is preliminary data.</text>
</comment>
<feature type="region of interest" description="Disordered" evidence="1">
    <location>
        <begin position="310"/>
        <end position="396"/>
    </location>
</feature>
<evidence type="ECO:0000313" key="2">
    <source>
        <dbReference type="EMBL" id="KNG85501.1"/>
    </source>
</evidence>
<proteinExistence type="predicted"/>
<evidence type="ECO:0000313" key="3">
    <source>
        <dbReference type="Proteomes" id="UP000037505"/>
    </source>
</evidence>
<dbReference type="AlphaFoldDB" id="A0A0L1J130"/>
<feature type="compositionally biased region" description="Basic residues" evidence="1">
    <location>
        <begin position="356"/>
        <end position="366"/>
    </location>
</feature>